<dbReference type="SUPFAM" id="SSF52833">
    <property type="entry name" value="Thioredoxin-like"/>
    <property type="match status" value="1"/>
</dbReference>
<dbReference type="Gene3D" id="3.40.30.10">
    <property type="entry name" value="Glutaredoxin"/>
    <property type="match status" value="1"/>
</dbReference>
<feature type="active site" description="Nucleophile" evidence="3">
    <location>
        <position position="36"/>
    </location>
</feature>
<dbReference type="PRINTS" id="PR00421">
    <property type="entry name" value="THIOREDOXIN"/>
</dbReference>
<evidence type="ECO:0000313" key="6">
    <source>
        <dbReference type="EMBL" id="EPB84877.1"/>
    </source>
</evidence>
<evidence type="ECO:0000313" key="7">
    <source>
        <dbReference type="Proteomes" id="UP000014254"/>
    </source>
</evidence>
<evidence type="ECO:0000259" key="5">
    <source>
        <dbReference type="PROSITE" id="PS51352"/>
    </source>
</evidence>
<dbReference type="VEuPathDB" id="FungiDB:HMPREF1544_08379"/>
<keyword evidence="4" id="KW-0676">Redox-active center</keyword>
<feature type="disulfide bond" description="Redox-active" evidence="4">
    <location>
        <begin position="36"/>
        <end position="39"/>
    </location>
</feature>
<reference evidence="7" key="1">
    <citation type="submission" date="2013-05" db="EMBL/GenBank/DDBJ databases">
        <title>The Genome sequence of Mucor circinelloides f. circinelloides 1006PhL.</title>
        <authorList>
            <consortium name="The Broad Institute Genomics Platform"/>
            <person name="Cuomo C."/>
            <person name="Earl A."/>
            <person name="Findley K."/>
            <person name="Lee S.C."/>
            <person name="Walker B."/>
            <person name="Young S."/>
            <person name="Zeng Q."/>
            <person name="Gargeya S."/>
            <person name="Fitzgerald M."/>
            <person name="Haas B."/>
            <person name="Abouelleil A."/>
            <person name="Allen A.W."/>
            <person name="Alvarado L."/>
            <person name="Arachchi H.M."/>
            <person name="Berlin A.M."/>
            <person name="Chapman S.B."/>
            <person name="Gainer-Dewar J."/>
            <person name="Goldberg J."/>
            <person name="Griggs A."/>
            <person name="Gujja S."/>
            <person name="Hansen M."/>
            <person name="Howarth C."/>
            <person name="Imamovic A."/>
            <person name="Ireland A."/>
            <person name="Larimer J."/>
            <person name="McCowan C."/>
            <person name="Murphy C."/>
            <person name="Pearson M."/>
            <person name="Poon T.W."/>
            <person name="Priest M."/>
            <person name="Roberts A."/>
            <person name="Saif S."/>
            <person name="Shea T."/>
            <person name="Sisk P."/>
            <person name="Sykes S."/>
            <person name="Wortman J."/>
            <person name="Nusbaum C."/>
            <person name="Birren B."/>
        </authorList>
    </citation>
    <scope>NUCLEOTIDE SEQUENCE [LARGE SCALE GENOMIC DNA]</scope>
    <source>
        <strain evidence="7">1006PhL</strain>
    </source>
</reference>
<comment type="similarity">
    <text evidence="2">Belongs to the thioredoxin family.</text>
</comment>
<dbReference type="EMBL" id="KE124027">
    <property type="protein sequence ID" value="EPB84877.1"/>
    <property type="molecule type" value="Genomic_DNA"/>
</dbReference>
<accession>S2J914</accession>
<feature type="site" description="Contributes to redox potential value" evidence="3">
    <location>
        <position position="37"/>
    </location>
</feature>
<keyword evidence="7" id="KW-1185">Reference proteome</keyword>
<dbReference type="InParanoid" id="S2J914"/>
<dbReference type="OMA" id="HIHYVTD"/>
<dbReference type="CDD" id="cd02947">
    <property type="entry name" value="TRX_family"/>
    <property type="match status" value="1"/>
</dbReference>
<name>S2J914_MUCC1</name>
<dbReference type="Pfam" id="PF00085">
    <property type="entry name" value="Thioredoxin"/>
    <property type="match status" value="1"/>
</dbReference>
<dbReference type="STRING" id="1220926.S2J914"/>
<dbReference type="PANTHER" id="PTHR46115">
    <property type="entry name" value="THIOREDOXIN-LIKE PROTEIN 1"/>
    <property type="match status" value="1"/>
</dbReference>
<gene>
    <name evidence="6" type="ORF">HMPREF1544_08379</name>
</gene>
<dbReference type="FunFam" id="3.40.30.10:FF:000245">
    <property type="entry name" value="Thioredoxin"/>
    <property type="match status" value="1"/>
</dbReference>
<dbReference type="InterPro" id="IPR013766">
    <property type="entry name" value="Thioredoxin_domain"/>
</dbReference>
<proteinExistence type="inferred from homology"/>
<evidence type="ECO:0000256" key="2">
    <source>
        <dbReference type="PIRNR" id="PIRNR000077"/>
    </source>
</evidence>
<dbReference type="GO" id="GO:0015035">
    <property type="term" value="F:protein-disulfide reductase activity"/>
    <property type="evidence" value="ECO:0007669"/>
    <property type="project" value="InterPro"/>
</dbReference>
<dbReference type="Proteomes" id="UP000014254">
    <property type="component" value="Unassembled WGS sequence"/>
</dbReference>
<sequence length="110" mass="12125">MSAQDVKFEEPKSLAAFKELISQDKLVIVDFHATWCGPCKMIAPKLQKLANTFTDAVFAKVDVDEVADVAAEYQVRAMPTIMYFRNGQKIGEVVGANMANIEAKVKELSA</sequence>
<protein>
    <recommendedName>
        <fullName evidence="2">Thioredoxin</fullName>
    </recommendedName>
</protein>
<keyword evidence="1 4" id="KW-1015">Disulfide bond</keyword>
<feature type="site" description="Deprotonates C-terminal active site Cys" evidence="3">
    <location>
        <position position="30"/>
    </location>
</feature>
<dbReference type="OrthoDB" id="2121326at2759"/>
<dbReference type="PROSITE" id="PS00194">
    <property type="entry name" value="THIOREDOXIN_1"/>
    <property type="match status" value="1"/>
</dbReference>
<dbReference type="InterPro" id="IPR005746">
    <property type="entry name" value="Thioredoxin"/>
</dbReference>
<dbReference type="eggNOG" id="KOG0907">
    <property type="taxonomic scope" value="Eukaryota"/>
</dbReference>
<dbReference type="PIRSF" id="PIRSF000077">
    <property type="entry name" value="Thioredoxin"/>
    <property type="match status" value="1"/>
</dbReference>
<evidence type="ECO:0000256" key="4">
    <source>
        <dbReference type="PIRSR" id="PIRSR000077-4"/>
    </source>
</evidence>
<dbReference type="InterPro" id="IPR036249">
    <property type="entry name" value="Thioredoxin-like_sf"/>
</dbReference>
<dbReference type="FunCoup" id="S2J914">
    <property type="interactions" value="403"/>
</dbReference>
<evidence type="ECO:0000256" key="3">
    <source>
        <dbReference type="PIRSR" id="PIRSR000077-1"/>
    </source>
</evidence>
<dbReference type="PROSITE" id="PS51352">
    <property type="entry name" value="THIOREDOXIN_2"/>
    <property type="match status" value="1"/>
</dbReference>
<dbReference type="AlphaFoldDB" id="S2J914"/>
<feature type="active site" description="Nucleophile" evidence="3">
    <location>
        <position position="39"/>
    </location>
</feature>
<feature type="domain" description="Thioredoxin" evidence="5">
    <location>
        <begin position="1"/>
        <end position="110"/>
    </location>
</feature>
<evidence type="ECO:0000256" key="1">
    <source>
        <dbReference type="ARBA" id="ARBA00023157"/>
    </source>
</evidence>
<organism evidence="6 7">
    <name type="scientific">Mucor circinelloides f. circinelloides (strain 1006PhL)</name>
    <name type="common">Mucormycosis agent</name>
    <name type="synonym">Calyptromyces circinelloides</name>
    <dbReference type="NCBI Taxonomy" id="1220926"/>
    <lineage>
        <taxon>Eukaryota</taxon>
        <taxon>Fungi</taxon>
        <taxon>Fungi incertae sedis</taxon>
        <taxon>Mucoromycota</taxon>
        <taxon>Mucoromycotina</taxon>
        <taxon>Mucoromycetes</taxon>
        <taxon>Mucorales</taxon>
        <taxon>Mucorineae</taxon>
        <taxon>Mucoraceae</taxon>
        <taxon>Mucor</taxon>
    </lineage>
</organism>
<dbReference type="NCBIfam" id="TIGR01068">
    <property type="entry name" value="thioredoxin"/>
    <property type="match status" value="1"/>
</dbReference>
<feature type="site" description="Contributes to redox potential value" evidence="3">
    <location>
        <position position="38"/>
    </location>
</feature>
<dbReference type="InterPro" id="IPR017937">
    <property type="entry name" value="Thioredoxin_CS"/>
</dbReference>